<dbReference type="InterPro" id="IPR000847">
    <property type="entry name" value="LysR_HTH_N"/>
</dbReference>
<evidence type="ECO:0000256" key="4">
    <source>
        <dbReference type="ARBA" id="ARBA00023163"/>
    </source>
</evidence>
<dbReference type="Gene3D" id="1.10.10.10">
    <property type="entry name" value="Winged helix-like DNA-binding domain superfamily/Winged helix DNA-binding domain"/>
    <property type="match status" value="1"/>
</dbReference>
<dbReference type="InterPro" id="IPR037402">
    <property type="entry name" value="YidZ_PBP2"/>
</dbReference>
<sequence length="289" mass="31176">MTLSMLLQTRSVSRSAQRLGLSQPTVSRALGQLRQLLADPLLVRSGGGMTLTQRGEALAQPLEAWLAMSSALLEPVSFDPAVLDRNFRVAATDYGVLSVVSPALPAIGAAAPNCGIDVSAFSDDMFKKLVSGELDLIIYGFEPDLSLTHARHLFRETQSLIVRRDHPIAAGGSDAPVSLDTYLGWPHVAVTIGDPDVDHVQSCLGDRVSERQLVARLPYFYAAPDLIGATDAILTMPTRAAGRFACSHGFACLPSPTEIKGFDYWVLWHERSARDPATLWLIDQLAAAV</sequence>
<keyword evidence="2" id="KW-0805">Transcription regulation</keyword>
<gene>
    <name evidence="7" type="ORF">F4U95_01135</name>
    <name evidence="6" type="ORF">F4U96_01135</name>
</gene>
<evidence type="ECO:0000256" key="2">
    <source>
        <dbReference type="ARBA" id="ARBA00023015"/>
    </source>
</evidence>
<dbReference type="GO" id="GO:0003677">
    <property type="term" value="F:DNA binding"/>
    <property type="evidence" value="ECO:0007669"/>
    <property type="project" value="UniProtKB-KW"/>
</dbReference>
<dbReference type="Proteomes" id="UP000325933">
    <property type="component" value="Unassembled WGS sequence"/>
</dbReference>
<dbReference type="Pfam" id="PF00126">
    <property type="entry name" value="HTH_1"/>
    <property type="match status" value="1"/>
</dbReference>
<dbReference type="InterPro" id="IPR036390">
    <property type="entry name" value="WH_DNA-bd_sf"/>
</dbReference>
<dbReference type="Gene3D" id="3.40.190.10">
    <property type="entry name" value="Periplasmic binding protein-like II"/>
    <property type="match status" value="2"/>
</dbReference>
<evidence type="ECO:0000313" key="8">
    <source>
        <dbReference type="Proteomes" id="UP000325933"/>
    </source>
</evidence>
<evidence type="ECO:0000256" key="1">
    <source>
        <dbReference type="ARBA" id="ARBA00009437"/>
    </source>
</evidence>
<dbReference type="Pfam" id="PF03466">
    <property type="entry name" value="LysR_substrate"/>
    <property type="match status" value="1"/>
</dbReference>
<dbReference type="PROSITE" id="PS50931">
    <property type="entry name" value="HTH_LYSR"/>
    <property type="match status" value="1"/>
</dbReference>
<dbReference type="PRINTS" id="PR00039">
    <property type="entry name" value="HTHLYSR"/>
</dbReference>
<keyword evidence="9" id="KW-1185">Reference proteome</keyword>
<dbReference type="GO" id="GO:0003700">
    <property type="term" value="F:DNA-binding transcription factor activity"/>
    <property type="evidence" value="ECO:0007669"/>
    <property type="project" value="InterPro"/>
</dbReference>
<dbReference type="SUPFAM" id="SSF53850">
    <property type="entry name" value="Periplasmic binding protein-like II"/>
    <property type="match status" value="1"/>
</dbReference>
<keyword evidence="3" id="KW-0238">DNA-binding</keyword>
<keyword evidence="4" id="KW-0804">Transcription</keyword>
<feature type="domain" description="HTH lysR-type" evidence="5">
    <location>
        <begin position="1"/>
        <end position="52"/>
    </location>
</feature>
<accession>A0A5J5IA99</accession>
<evidence type="ECO:0000313" key="7">
    <source>
        <dbReference type="EMBL" id="KAA9033693.1"/>
    </source>
</evidence>
<evidence type="ECO:0000259" key="5">
    <source>
        <dbReference type="PROSITE" id="PS50931"/>
    </source>
</evidence>
<dbReference type="SUPFAM" id="SSF46785">
    <property type="entry name" value="Winged helix' DNA-binding domain"/>
    <property type="match status" value="1"/>
</dbReference>
<reference evidence="8 9" key="1">
    <citation type="submission" date="2019-09" db="EMBL/GenBank/DDBJ databases">
        <authorList>
            <person name="Feng G."/>
        </authorList>
    </citation>
    <scope>NUCLEOTIDE SEQUENCE [LARGE SCALE GENOMIC DNA]</scope>
    <source>
        <strain evidence="7 8">KACC 19283</strain>
        <strain evidence="6 9">KACC 19284</strain>
    </source>
</reference>
<comment type="similarity">
    <text evidence="1">Belongs to the LysR transcriptional regulatory family.</text>
</comment>
<dbReference type="EMBL" id="VYQB01000001">
    <property type="protein sequence ID" value="KAA9021331.1"/>
    <property type="molecule type" value="Genomic_DNA"/>
</dbReference>
<dbReference type="PANTHER" id="PTHR30118:SF15">
    <property type="entry name" value="TRANSCRIPTIONAL REGULATORY PROTEIN"/>
    <property type="match status" value="1"/>
</dbReference>
<organism evidence="7 8">
    <name type="scientific">Sphingobium limneticum</name>
    <dbReference type="NCBI Taxonomy" id="1007511"/>
    <lineage>
        <taxon>Bacteria</taxon>
        <taxon>Pseudomonadati</taxon>
        <taxon>Pseudomonadota</taxon>
        <taxon>Alphaproteobacteria</taxon>
        <taxon>Sphingomonadales</taxon>
        <taxon>Sphingomonadaceae</taxon>
        <taxon>Sphingobium</taxon>
    </lineage>
</organism>
<evidence type="ECO:0000256" key="3">
    <source>
        <dbReference type="ARBA" id="ARBA00023125"/>
    </source>
</evidence>
<proteinExistence type="inferred from homology"/>
<dbReference type="CDD" id="cd08417">
    <property type="entry name" value="PBP2_Nitroaromatics_like"/>
    <property type="match status" value="1"/>
</dbReference>
<dbReference type="InterPro" id="IPR005119">
    <property type="entry name" value="LysR_subst-bd"/>
</dbReference>
<dbReference type="InterPro" id="IPR036388">
    <property type="entry name" value="WH-like_DNA-bd_sf"/>
</dbReference>
<dbReference type="AlphaFoldDB" id="A0A5J5IA99"/>
<dbReference type="RefSeq" id="WP_120253163.1">
    <property type="nucleotide sequence ID" value="NZ_VYPZ01000001.1"/>
</dbReference>
<dbReference type="Proteomes" id="UP000326364">
    <property type="component" value="Unassembled WGS sequence"/>
</dbReference>
<dbReference type="EMBL" id="VYQA01000001">
    <property type="protein sequence ID" value="KAA9033693.1"/>
    <property type="molecule type" value="Genomic_DNA"/>
</dbReference>
<dbReference type="InterPro" id="IPR050389">
    <property type="entry name" value="LysR-type_TF"/>
</dbReference>
<evidence type="ECO:0000313" key="6">
    <source>
        <dbReference type="EMBL" id="KAA9021331.1"/>
    </source>
</evidence>
<name>A0A5J5IA99_9SPHN</name>
<dbReference type="PANTHER" id="PTHR30118">
    <property type="entry name" value="HTH-TYPE TRANSCRIPTIONAL REGULATOR LEUO-RELATED"/>
    <property type="match status" value="1"/>
</dbReference>
<evidence type="ECO:0000313" key="9">
    <source>
        <dbReference type="Proteomes" id="UP000326364"/>
    </source>
</evidence>
<protein>
    <submittedName>
        <fullName evidence="7">LysR family transcriptional regulator</fullName>
    </submittedName>
</protein>
<comment type="caution">
    <text evidence="7">The sequence shown here is derived from an EMBL/GenBank/DDBJ whole genome shotgun (WGS) entry which is preliminary data.</text>
</comment>